<dbReference type="AlphaFoldDB" id="A0AAP4C0V5"/>
<sequence>MKLNKRIFASAALSVSLVAPAVAPVALADEAPTHTKCEQRFQKGADFNGTPEIIVAAHLNKNCGLSPEEIGKLSPEEVKTVAKELKDSKGRPTLTEAQINNVKQPNSFVVKPYLDGLANKPKKEQGSDEQSVEKKTSILANDIAAGEREVTGQAFVVGAEKQSVKAIFPGGKEATVELGDGIVLEEGLRLVEFTIAVPEGVELKADDQVSFVTVPANGKSTTVMVGAAEEVDSDEENTPDDAVGSSKFGKVFGVIAGLGGLAALVVGATHWLNQNQDFAHFLQPLRDFLAQFNIKF</sequence>
<evidence type="ECO:0000256" key="1">
    <source>
        <dbReference type="SAM" id="SignalP"/>
    </source>
</evidence>
<protein>
    <recommendedName>
        <fullName evidence="4">Secreted protein</fullName>
    </recommendedName>
</protein>
<keyword evidence="1" id="KW-0732">Signal</keyword>
<dbReference type="Proteomes" id="UP001230317">
    <property type="component" value="Unassembled WGS sequence"/>
</dbReference>
<dbReference type="EMBL" id="JASNVU010000014">
    <property type="protein sequence ID" value="MDK4335760.1"/>
    <property type="molecule type" value="Genomic_DNA"/>
</dbReference>
<proteinExistence type="predicted"/>
<name>A0AAP4C0V5_9CORY</name>
<accession>A0AAP4C0V5</accession>
<comment type="caution">
    <text evidence="2">The sequence shown here is derived from an EMBL/GenBank/DDBJ whole genome shotgun (WGS) entry which is preliminary data.</text>
</comment>
<reference evidence="2" key="1">
    <citation type="submission" date="2023-05" db="EMBL/GenBank/DDBJ databases">
        <title>Metabolic capabilities are highly conserved among human nasal-associated Corynebacterium species in pangenomic analyses.</title>
        <authorList>
            <person name="Tran T.H."/>
            <person name="Roberts A.Q."/>
            <person name="Escapa I.F."/>
            <person name="Gao W."/>
            <person name="Conlan S."/>
            <person name="Kong H."/>
            <person name="Segre J.A."/>
            <person name="Kelly M.S."/>
            <person name="Lemon K.P."/>
        </authorList>
    </citation>
    <scope>NUCLEOTIDE SEQUENCE</scope>
    <source>
        <strain evidence="2">KPL2618</strain>
    </source>
</reference>
<feature type="signal peptide" evidence="1">
    <location>
        <begin position="1"/>
        <end position="28"/>
    </location>
</feature>
<feature type="chain" id="PRO_5042840425" description="Secreted protein" evidence="1">
    <location>
        <begin position="29"/>
        <end position="296"/>
    </location>
</feature>
<dbReference type="RefSeq" id="WP_284642594.1">
    <property type="nucleotide sequence ID" value="NZ_JASNVU010000014.1"/>
</dbReference>
<evidence type="ECO:0000313" key="3">
    <source>
        <dbReference type="Proteomes" id="UP001230317"/>
    </source>
</evidence>
<organism evidence="2 3">
    <name type="scientific">Corynebacterium accolens</name>
    <dbReference type="NCBI Taxonomy" id="38284"/>
    <lineage>
        <taxon>Bacteria</taxon>
        <taxon>Bacillati</taxon>
        <taxon>Actinomycetota</taxon>
        <taxon>Actinomycetes</taxon>
        <taxon>Mycobacteriales</taxon>
        <taxon>Corynebacteriaceae</taxon>
        <taxon>Corynebacterium</taxon>
    </lineage>
</organism>
<gene>
    <name evidence="2" type="ORF">QPX58_10120</name>
</gene>
<evidence type="ECO:0000313" key="2">
    <source>
        <dbReference type="EMBL" id="MDK4335760.1"/>
    </source>
</evidence>
<evidence type="ECO:0008006" key="4">
    <source>
        <dbReference type="Google" id="ProtNLM"/>
    </source>
</evidence>